<dbReference type="RefSeq" id="YP_009531981.1">
    <property type="nucleotide sequence ID" value="NC_039753.1"/>
</dbReference>
<comment type="subcellular location">
    <subcellularLocation>
        <location evidence="6">Plastid</location>
        <location evidence="6">Chloroplast</location>
    </subcellularLocation>
</comment>
<dbReference type="GeneID" id="38332981"/>
<dbReference type="GO" id="GO:0006397">
    <property type="term" value="P:mRNA processing"/>
    <property type="evidence" value="ECO:0007669"/>
    <property type="project" value="UniProtKB-KW"/>
</dbReference>
<dbReference type="GO" id="GO:0008033">
    <property type="term" value="P:tRNA processing"/>
    <property type="evidence" value="ECO:0007669"/>
    <property type="project" value="UniProtKB-KW"/>
</dbReference>
<evidence type="ECO:0000256" key="2">
    <source>
        <dbReference type="ARBA" id="ARBA00022640"/>
    </source>
</evidence>
<protein>
    <recommendedName>
        <fullName evidence="6">Maturase K</fullName>
    </recommendedName>
    <alternativeName>
        <fullName evidence="6">Intron maturase</fullName>
    </alternativeName>
</protein>
<feature type="domain" description="Domain X" evidence="8">
    <location>
        <begin position="362"/>
        <end position="455"/>
    </location>
</feature>
<dbReference type="GO" id="GO:0003723">
    <property type="term" value="F:RNA binding"/>
    <property type="evidence" value="ECO:0007669"/>
    <property type="project" value="UniProtKB-KW"/>
</dbReference>
<evidence type="ECO:0000259" key="9">
    <source>
        <dbReference type="Pfam" id="PF01824"/>
    </source>
</evidence>
<organism evidence="10">
    <name type="scientific">Hymenophyllum holochilum</name>
    <dbReference type="NCBI Taxonomy" id="2137820"/>
    <lineage>
        <taxon>Eukaryota</taxon>
        <taxon>Viridiplantae</taxon>
        <taxon>Streptophyta</taxon>
        <taxon>Embryophyta</taxon>
        <taxon>Tracheophyta</taxon>
        <taxon>Polypodiopsida</taxon>
        <taxon>Polypodiidae</taxon>
        <taxon>Hymenophyllales</taxon>
        <taxon>Hymenophyllaceae</taxon>
        <taxon>Hymenophylloideae</taxon>
        <taxon>Hymenophyllum</taxon>
    </lineage>
</organism>
<evidence type="ECO:0000256" key="1">
    <source>
        <dbReference type="ARBA" id="ARBA00006621"/>
    </source>
</evidence>
<gene>
    <name evidence="6 10" type="primary">matK</name>
</gene>
<keyword evidence="3 6" id="KW-0507">mRNA processing</keyword>
<feature type="domain" description="Maturase MatK N-terminal" evidence="9">
    <location>
        <begin position="25"/>
        <end position="331"/>
    </location>
</feature>
<dbReference type="InterPro" id="IPR002866">
    <property type="entry name" value="Maturase_MatK"/>
</dbReference>
<keyword evidence="4 6" id="KW-0819">tRNA processing</keyword>
<keyword evidence="2 7" id="KW-0934">Plastid</keyword>
<dbReference type="GO" id="GO:0008380">
    <property type="term" value="P:RNA splicing"/>
    <property type="evidence" value="ECO:0007669"/>
    <property type="project" value="UniProtKB-UniRule"/>
</dbReference>
<dbReference type="EMBL" id="MH265124">
    <property type="protein sequence ID" value="AXZ96985.1"/>
    <property type="molecule type" value="Genomic_DNA"/>
</dbReference>
<dbReference type="Pfam" id="PF01824">
    <property type="entry name" value="MatK_N"/>
    <property type="match status" value="1"/>
</dbReference>
<sequence length="503" mass="60102">MRTGYRFLSKFEKLRERKGIDPIWEYLLYSFLFQDDLYSIAYNSSSNRLRIDSIEEANTSEGYSIISIRRLINAMRQEDLSGVFSPESDSIRFGVLKDLYFDALLRGICSVLEIVFSRRIEPLLMREFSDWKSSRSSHSIFPFMEDRFVHSNYVLETKIPHNLHSEVSIRIFRRQIKDAPFLHLSRLIFHRYTNSRFSLDYPVNSLAILVWNFYMYEIESLVVPLWKQFSCLQFEYLIDILDQNNILRKENHVARVFLNTLKNYSHLTRNLCIHYGRYQNHSLVILKGTNYSAKGWIYYFLKLGEFHSHRWLHCHRISLRILFKNRVLFLGYILSVQSRINKVRVGTVRESYITVSIINESFFRIPILFLIKSMAKEGFCDSSGRLVSRSAWTTLTDDDILRRFIQVWKILSIYYSGLINREKLYRLRYILQLSCGKTLACKHKSTTRMIRRRFDLRIFLRTFSLSGDSKLSSFQPNEILKNQRFWYLYLEITQFSLLFITII</sequence>
<keyword evidence="7 10" id="KW-0150">Chloroplast</keyword>
<comment type="similarity">
    <text evidence="1 6">Belongs to the intron maturase 2 family. MatK subfamily.</text>
</comment>
<dbReference type="HAMAP" id="MF_01390">
    <property type="entry name" value="MatK"/>
    <property type="match status" value="1"/>
</dbReference>
<evidence type="ECO:0000313" key="10">
    <source>
        <dbReference type="EMBL" id="AXZ96985.1"/>
    </source>
</evidence>
<dbReference type="Pfam" id="PF01348">
    <property type="entry name" value="Intron_maturas2"/>
    <property type="match status" value="1"/>
</dbReference>
<dbReference type="GO" id="GO:0009507">
    <property type="term" value="C:chloroplast"/>
    <property type="evidence" value="ECO:0007669"/>
    <property type="project" value="UniProtKB-SubCell"/>
</dbReference>
<dbReference type="InterPro" id="IPR024942">
    <property type="entry name" value="Maturase_MatK_N"/>
</dbReference>
<name>A0A385KP80_9MONI</name>
<accession>A0A385KP80</accession>
<geneLocation type="chloroplast" evidence="10"/>
<dbReference type="AlphaFoldDB" id="A0A385KP80"/>
<evidence type="ECO:0000259" key="8">
    <source>
        <dbReference type="Pfam" id="PF01348"/>
    </source>
</evidence>
<evidence type="ECO:0000256" key="7">
    <source>
        <dbReference type="RuleBase" id="RU004226"/>
    </source>
</evidence>
<dbReference type="PANTHER" id="PTHR34811:SF1">
    <property type="entry name" value="MATURASE K"/>
    <property type="match status" value="1"/>
</dbReference>
<reference evidence="10" key="1">
    <citation type="journal article" date="2018" name="Am. J. Bot.">
        <title>Order-level fern plastome phylogenomics: new insights from Hymenophyllales.</title>
        <authorList>
            <person name="Kuo L.Y."/>
            <person name="Qi X."/>
            <person name="Ma H."/>
            <person name="Li F.W."/>
        </authorList>
    </citation>
    <scope>NUCLEOTIDE SEQUENCE</scope>
</reference>
<dbReference type="InterPro" id="IPR024937">
    <property type="entry name" value="Domain_X"/>
</dbReference>
<evidence type="ECO:0000256" key="4">
    <source>
        <dbReference type="ARBA" id="ARBA00022694"/>
    </source>
</evidence>
<keyword evidence="5 6" id="KW-0694">RNA-binding</keyword>
<evidence type="ECO:0000256" key="3">
    <source>
        <dbReference type="ARBA" id="ARBA00022664"/>
    </source>
</evidence>
<evidence type="ECO:0000256" key="5">
    <source>
        <dbReference type="ARBA" id="ARBA00022884"/>
    </source>
</evidence>
<proteinExistence type="inferred from homology"/>
<comment type="function">
    <text evidence="6 7">Usually encoded in the trnK tRNA gene intron. Probably assists in splicing its own and other chloroplast group II introns.</text>
</comment>
<dbReference type="PANTHER" id="PTHR34811">
    <property type="entry name" value="MATURASE K"/>
    <property type="match status" value="1"/>
</dbReference>
<evidence type="ECO:0000256" key="6">
    <source>
        <dbReference type="HAMAP-Rule" id="MF_01390"/>
    </source>
</evidence>